<keyword evidence="2" id="KW-0732">Signal</keyword>
<organism evidence="3">
    <name type="scientific">Babesia bovis</name>
    <dbReference type="NCBI Taxonomy" id="5865"/>
    <lineage>
        <taxon>Eukaryota</taxon>
        <taxon>Sar</taxon>
        <taxon>Alveolata</taxon>
        <taxon>Apicomplexa</taxon>
        <taxon>Aconoidasida</taxon>
        <taxon>Piroplasmida</taxon>
        <taxon>Babesiidae</taxon>
        <taxon>Babesia</taxon>
    </lineage>
</organism>
<feature type="non-terminal residue" evidence="3">
    <location>
        <position position="1"/>
    </location>
</feature>
<dbReference type="AlphaFoldDB" id="A0A0D6A058"/>
<feature type="compositionally biased region" description="Polar residues" evidence="1">
    <location>
        <begin position="241"/>
        <end position="261"/>
    </location>
</feature>
<proteinExistence type="predicted"/>
<evidence type="ECO:0000313" key="3">
    <source>
        <dbReference type="EMBL" id="BAQ56121.1"/>
    </source>
</evidence>
<reference evidence="3" key="1">
    <citation type="journal article" date="2015" name="Infect. Genet. Evol.">
        <title>Genetic variations in merozoite surface antigen genes of Babesia bovis detected in Vietnamese cattle and water buffaloes.</title>
        <authorList>
            <person name="Yokoyama N."/>
            <person name="Sivakumar T."/>
            <person name="Tuvshintulga B."/>
            <person name="Hayashida K."/>
            <person name="Igarashi I."/>
            <person name="Inoue N."/>
            <person name="Long P.T."/>
            <person name="Lan D.T."/>
        </authorList>
    </citation>
    <scope>NUCLEOTIDE SEQUENCE</scope>
    <source>
        <strain evidence="3">CA124</strain>
        <tissue evidence="3">Whole blood</tissue>
    </source>
</reference>
<feature type="compositionally biased region" description="Low complexity" evidence="1">
    <location>
        <begin position="208"/>
        <end position="217"/>
    </location>
</feature>
<evidence type="ECO:0000256" key="2">
    <source>
        <dbReference type="SAM" id="SignalP"/>
    </source>
</evidence>
<protein>
    <submittedName>
        <fullName evidence="3">Merozoite surface antigen-1</fullName>
    </submittedName>
</protein>
<evidence type="ECO:0000256" key="1">
    <source>
        <dbReference type="SAM" id="MobiDB-lite"/>
    </source>
</evidence>
<gene>
    <name evidence="3" type="primary">MSA-1</name>
</gene>
<dbReference type="EMBL" id="LC004300">
    <property type="protein sequence ID" value="BAQ56121.1"/>
    <property type="molecule type" value="Genomic_DNA"/>
</dbReference>
<name>A0A0D6A058_BABBO</name>
<sequence>VLTFLMTAVCCAASFAASVPENTKKVDDFPDYVPGATTGLLFDDMRTLHNSMVKLGSNLDAEITKIFKGLFNEGDLVKDAKNGLTKMKEFVESIKNDKHFTTDGFVTAAEDATSASNNFDSLMASVIQIYHKCVAFDNEVNRLFPDDTENSAKKEEMKDYFVKHVYNNREVNDRILVSIGREFMKVENVVDAVNAAAKYYQIKNQAGSSPSNVDSSSGEAAAGTGKLPSEESGPQPAPGSHQPSTQETAAQSQSPTEQSAGNLHGQPSKPAETPKPTGSSFTFGGLTVATLCYFVLSAF</sequence>
<accession>A0A0D6A058</accession>
<feature type="region of interest" description="Disordered" evidence="1">
    <location>
        <begin position="205"/>
        <end position="280"/>
    </location>
</feature>
<feature type="signal peptide" evidence="2">
    <location>
        <begin position="1"/>
        <end position="18"/>
    </location>
</feature>
<feature type="chain" id="PRO_5002300709" evidence="2">
    <location>
        <begin position="19"/>
        <end position="299"/>
    </location>
</feature>
<keyword evidence="3" id="KW-0477">Merozoite</keyword>